<organism evidence="2 3">
    <name type="scientific">Xylaria arbuscula</name>
    <dbReference type="NCBI Taxonomy" id="114810"/>
    <lineage>
        <taxon>Eukaryota</taxon>
        <taxon>Fungi</taxon>
        <taxon>Dikarya</taxon>
        <taxon>Ascomycota</taxon>
        <taxon>Pezizomycotina</taxon>
        <taxon>Sordariomycetes</taxon>
        <taxon>Xylariomycetidae</taxon>
        <taxon>Xylariales</taxon>
        <taxon>Xylariaceae</taxon>
        <taxon>Xylaria</taxon>
    </lineage>
</organism>
<evidence type="ECO:0000313" key="2">
    <source>
        <dbReference type="EMBL" id="KAJ3577499.1"/>
    </source>
</evidence>
<dbReference type="Proteomes" id="UP001148614">
    <property type="component" value="Unassembled WGS sequence"/>
</dbReference>
<dbReference type="VEuPathDB" id="FungiDB:F4678DRAFT_470853"/>
<name>A0A9W8NIL6_9PEZI</name>
<feature type="transmembrane region" description="Helical" evidence="1">
    <location>
        <begin position="352"/>
        <end position="371"/>
    </location>
</feature>
<protein>
    <submittedName>
        <fullName evidence="2">Uncharacterized protein</fullName>
    </submittedName>
</protein>
<keyword evidence="1" id="KW-0812">Transmembrane</keyword>
<dbReference type="AlphaFoldDB" id="A0A9W8NIL6"/>
<evidence type="ECO:0000256" key="1">
    <source>
        <dbReference type="SAM" id="Phobius"/>
    </source>
</evidence>
<sequence length="409" mass="46689">MLDMDFQAYHLINILGEFDKTFSGICPNHFLPLKTACWHFEAAIGLNDLPPSEEGFTWATAALYLRDRGILRGDNTEALELQQEYLFCLIGVLTCLYIPSPPENDSRYPYQIVVASPTTHHRFWCFSNSHFANQWLTSPVRDQLSAIGDILPLTDKDGIASVDDGVVLDTAHFNANVMISVLKMKIIWTDIIGSHLDYDVENNTVFLFRQPTLCFLHAVQAPEQKLSILQRCVLDVGMDNEKLRGLMWEILLSIHVIFGQDPKSQHRLDEKVAFQGIPRKRRDVMLRRLCSEPWSFADSCAYNYQSKRIYQLSAGDFPILGPKLAYLSSEMARREPRSLWQLWKDQRNTLQWWTFWLVVIFGLISVILTVVQTVLSGLQLHWAEVAAMQGQGSESSRANLGSRHIQALS</sequence>
<accession>A0A9W8NIL6</accession>
<reference evidence="2" key="1">
    <citation type="submission" date="2022-07" db="EMBL/GenBank/DDBJ databases">
        <title>Genome Sequence of Xylaria arbuscula.</title>
        <authorList>
            <person name="Buettner E."/>
        </authorList>
    </citation>
    <scope>NUCLEOTIDE SEQUENCE</scope>
    <source>
        <strain evidence="2">VT107</strain>
    </source>
</reference>
<gene>
    <name evidence="2" type="ORF">NPX13_g3067</name>
</gene>
<proteinExistence type="predicted"/>
<evidence type="ECO:0000313" key="3">
    <source>
        <dbReference type="Proteomes" id="UP001148614"/>
    </source>
</evidence>
<comment type="caution">
    <text evidence="2">The sequence shown here is derived from an EMBL/GenBank/DDBJ whole genome shotgun (WGS) entry which is preliminary data.</text>
</comment>
<keyword evidence="1" id="KW-0472">Membrane</keyword>
<keyword evidence="3" id="KW-1185">Reference proteome</keyword>
<dbReference type="EMBL" id="JANPWZ010000358">
    <property type="protein sequence ID" value="KAJ3577499.1"/>
    <property type="molecule type" value="Genomic_DNA"/>
</dbReference>
<keyword evidence="1" id="KW-1133">Transmembrane helix</keyword>